<feature type="compositionally biased region" description="Polar residues" evidence="1">
    <location>
        <begin position="866"/>
        <end position="880"/>
    </location>
</feature>
<feature type="domain" description="ORC5 lid" evidence="4">
    <location>
        <begin position="2418"/>
        <end position="2476"/>
    </location>
</feature>
<dbReference type="InterPro" id="IPR041664">
    <property type="entry name" value="AAA_16"/>
</dbReference>
<dbReference type="InterPro" id="IPR027417">
    <property type="entry name" value="P-loop_NTPase"/>
</dbReference>
<feature type="region of interest" description="Disordered" evidence="1">
    <location>
        <begin position="212"/>
        <end position="305"/>
    </location>
</feature>
<evidence type="ECO:0000259" key="4">
    <source>
        <dbReference type="Pfam" id="PF21639"/>
    </source>
</evidence>
<evidence type="ECO:0000313" key="6">
    <source>
        <dbReference type="Proteomes" id="UP000317257"/>
    </source>
</evidence>
<feature type="region of interest" description="Disordered" evidence="1">
    <location>
        <begin position="857"/>
        <end position="892"/>
    </location>
</feature>
<dbReference type="EMBL" id="SBHS01000007">
    <property type="protein sequence ID" value="TWU75616.1"/>
    <property type="molecule type" value="Genomic_DNA"/>
</dbReference>
<evidence type="ECO:0000313" key="5">
    <source>
        <dbReference type="EMBL" id="TWU75616.1"/>
    </source>
</evidence>
<name>A0A5C6GHG4_METRR</name>
<dbReference type="GO" id="GO:0000724">
    <property type="term" value="P:double-strand break repair via homologous recombination"/>
    <property type="evidence" value="ECO:0007669"/>
    <property type="project" value="TreeGrafter"/>
</dbReference>
<dbReference type="SUPFAM" id="SSF52540">
    <property type="entry name" value="P-loop containing nucleoside triphosphate hydrolases"/>
    <property type="match status" value="1"/>
</dbReference>
<feature type="compositionally biased region" description="Polar residues" evidence="1">
    <location>
        <begin position="117"/>
        <end position="129"/>
    </location>
</feature>
<evidence type="ECO:0000256" key="1">
    <source>
        <dbReference type="SAM" id="MobiDB-lite"/>
    </source>
</evidence>
<dbReference type="Proteomes" id="UP000317257">
    <property type="component" value="Unassembled WGS sequence"/>
</dbReference>
<dbReference type="GO" id="GO:0031297">
    <property type="term" value="P:replication fork processing"/>
    <property type="evidence" value="ECO:0007669"/>
    <property type="project" value="InterPro"/>
</dbReference>
<dbReference type="PANTHER" id="PTHR28122:SF1">
    <property type="entry name" value="E3 UBIQUITIN-PROTEIN LIGASE SUBSTRATE RECEPTOR MMS22"/>
    <property type="match status" value="1"/>
</dbReference>
<feature type="region of interest" description="Disordered" evidence="1">
    <location>
        <begin position="433"/>
        <end position="454"/>
    </location>
</feature>
<feature type="compositionally biased region" description="Polar residues" evidence="1">
    <location>
        <begin position="290"/>
        <end position="304"/>
    </location>
</feature>
<dbReference type="InterPro" id="IPR048866">
    <property type="entry name" value="ORC5_lid"/>
</dbReference>
<feature type="region of interest" description="Disordered" evidence="1">
    <location>
        <begin position="1"/>
        <end position="188"/>
    </location>
</feature>
<reference evidence="6" key="1">
    <citation type="submission" date="2018-12" db="EMBL/GenBank/DDBJ databases">
        <title>The complete genome of Metarhizium rileyi, a key fungal pathogen of Lepidoptera.</title>
        <authorList>
            <person name="Binneck E."/>
            <person name="Lastra C.C.L."/>
            <person name="Sosa-Gomez D.R."/>
        </authorList>
    </citation>
    <scope>NUCLEOTIDE SEQUENCE [LARGE SCALE GENOMIC DNA]</scope>
    <source>
        <strain evidence="6">Cep018-CH2</strain>
    </source>
</reference>
<evidence type="ECO:0000259" key="3">
    <source>
        <dbReference type="Pfam" id="PF14630"/>
    </source>
</evidence>
<feature type="domain" description="Origin recognition complex subunit 5 C-terminal" evidence="3">
    <location>
        <begin position="2514"/>
        <end position="2663"/>
    </location>
</feature>
<feature type="compositionally biased region" description="Polar residues" evidence="1">
    <location>
        <begin position="59"/>
        <end position="69"/>
    </location>
</feature>
<sequence>MVNWKELGEIPDSEDDEEDLDSRKFDTQPTVTSTDAVPGCDAEPDIWNFPDSPMKNDNHSITNPQTPIVSNPVDEHALETVVSSPLSSARSEDGLSPVDDFFFGDETQEQIGISGKGDTSLSGSSQMQSRHPPPELMGLPLLSNPPFDGHGFSRKAEGQSHRDEISEAQRIATRYERSLRPRKPIQEHPYLLENAQYSSFLKLHGVKPLRMAIENERKKRDTPPGSSQNDEFQQESQEESQEVSQEVRELDPLHNSSVDGSGSSGNLDSLTLASTPLRQSPTSGCVGFSSPVSSNGETDNTSVPDQDLPALEELLANSSKLASVKANEGDVRPFVSSTRKRARKIIIDSDPVEEASARVVSSAKSPSMPRSPSLRIPRLLHFSSDKQPNRLACAKPPTSPAASLFDSIMGSVNSAAYLTSSDDERTDDIATENNQPALVDSDNSSSSETEAVTTLSRRIRGVLPASWLRLDQQAGRENAKKSLSRRVRPSRSLEIEHKRGVAQSRHATNSRASPPVFYDASDEGEVPTLLHVEDIQVDDQVQLNIDRAACEIPDTSPRLESDGDLSIVEDNEIDFMLSRPSRKRQLKLTHKLDQGARKRLKGKHRAMEKPRRKLKKAGIQTHLLQSETRGTSDFSVSEKLQEQDLRRRTKHHLAPKTADKLARASPPNLGILDVIQPDAPRFLKIAARTARTRQHQGRSSPRKKIIQLATRQDQIDAASVLISWQSGIIHQRVSVTQAAKSFQKKLDSTLLAEAFKSVHFHNTIRATPKNDLRRKLVKHVSNGGTVRYRPNQTPSQRQHLKTAREAVVVKKKSLNSTRPAQLEIDEDVRITRLDFNSRKRFVDRLYQNHCSEARKSSRESAFVPGSVTSLNTSMPGSGRQQADEVAKSRGPSRIRRKALPQRIDIDAPQYSHAKDPVPDKYSIEPASAVAEPAKAKLLGLGPYGTQYTHHFEIFPLHPDVFFHESTLIGSGELQSCAAITFSISGFEEQPRMSLRLNNHVFRWSAWDDQASSELGVVLDYIAECIEAHLTRKPGPWPNEPSPFLATKFILSYTKDSVRCVGEGQRLSFALRVIECLGSLNDRVGFAVRTSALPSMDSVGQVLQIYDVLLLIAFLLLKLCNQDSSLLAEKLPAEILVQSLGATVISILANFGMGNLHKFYMELHNKHYREAGIRNDSPVIHSWVMVIKVLDLAHIPRASFWDLAQCLIAPKQDILSANAQDHERIWENMFSLLPLMEFSTAGVLVAGQRHNVSSDGWAIPQKLLRQVFQLYEQNTRQAASFNNYCRALVGRCHYLVQEWGWKKCVGIVGLIFDFFGARKLAHLRNEEVFESPRFLESLCGRPTLAIEPEDRCFHVFLKLVAVALRKLRDAGSMKDVGNLVTRIVPNHDRQHRKDENVHARDLAALRNHHDLLCTLFWAAPVECRPSPVLIQTLVDPANSHKEACLINLRAWTQLARFVINSGEPGISWKPFHIWRSSFFEQVLKQINSVASEVAVQLTSLGNEASHSITDEMISTTVAVNKAALIDVLHASLTASLSVAQQAQELQTATFAWNTTQLRTIFTQFPVTPSDPAWGLLQVSLATLEEMLSKIDDIKVDGESQESESQMLNMAVADDALLLLDQNLSQAFFGMARRVLASLLDDKDSYIAKREHVRCTERIVILAARLSVRFINGGLMRLSGSFKGKYKLFSESPFKLDLHQQTYVVLFMATLLRHGVDDFGDAGFSPCEVWVSSLIKPRTYLKYEIELGKELRRRGEIFVPAAVTGITTPPNYTTNRNLLEFAISSMRTAVRDAGPTLRAGLMIEYSSALKLMMNQMKDDLKNETQTWKEHDSYVVFVQAVVSLVKTHAFDICPVDNYFYQISKEYSPSAEDPQLKVANLKSYGLRLQDGDARIAQSLFHLLFNNAKFSIVNNKLTEEVRMLGKGMSNAGVKTFIMSKMLPAILYACFKENDAFPLLDIYAEAFARCFGGKTVSLELEADDAPAVCTLLRVMLDGMNELCKDGWPLTGGQMHLAIQVVGLCNLLWPSIHALSMSCLHSQPWTTLWGLLCDWCVVVSKYHGGLPSSNREDLSSWSVQSEGIPMESGEVRSEVQGLDPDVVSLAENIVQDVRKNWRITQEQITIQIPGQNKGTAAAPLVALAGWKREDLVDEMNDGIQEWSWWWRKANGLSYLKIDLGRPLAKQTSSLPGEVLLTPLLNSFPGREHQIRSLATLVHPDAAPCRNIVLHGTEATGKSSITRQLLANLAENISAEAQGGGFKHAVINVAQCITIRHLFESIVGSVAEALKLDGEPGETSSSISAAALRRQRRCETMAQLCVVLGTMLKESARDPNWRFVLVLDAVDRQRDAPPTLLPALARLSEIMPNLTTVFIVTAPPAGFLRTAASVHLHFPPYTKPEYVRILSLTPPSAIPGATQPETTDLWTRFCAAVHDAFVRSASRTLPSFRHSCQALWPRFTAPVVFGTYSPKEFSKLLVAARVHFKDESLLNPTIVSVRPESSPSSTKAATTHIAASDLTALLPIAARLILLAAYLASHNATRHDLTLFSTFHHGRKRRRGGGHVGGRGTPRTKHRKIARKLLGAHAFVLERMMAIFEAVRSEWSPDGSNVGSTGLDGDIGMAIATLASLRLLIRVGAGDMMDRSGKWRMNVDWESIRGIGRSIGVEIEDWLID</sequence>
<dbReference type="Pfam" id="PF21639">
    <property type="entry name" value="ORC5_lid"/>
    <property type="match status" value="1"/>
</dbReference>
<feature type="compositionally biased region" description="Polar residues" evidence="1">
    <location>
        <begin position="271"/>
        <end position="283"/>
    </location>
</feature>
<feature type="compositionally biased region" description="Basic and acidic residues" evidence="1">
    <location>
        <begin position="154"/>
        <end position="179"/>
    </location>
</feature>
<dbReference type="Pfam" id="PF13191">
    <property type="entry name" value="AAA_16"/>
    <property type="match status" value="1"/>
</dbReference>
<dbReference type="GO" id="GO:0035361">
    <property type="term" value="C:Cul8-RING ubiquitin ligase complex"/>
    <property type="evidence" value="ECO:0007669"/>
    <property type="project" value="TreeGrafter"/>
</dbReference>
<comment type="caution">
    <text evidence="5">The sequence shown here is derived from an EMBL/GenBank/DDBJ whole genome shotgun (WGS) entry which is preliminary data.</text>
</comment>
<feature type="compositionally biased region" description="Basic residues" evidence="1">
    <location>
        <begin position="597"/>
        <end position="616"/>
    </location>
</feature>
<dbReference type="Gene3D" id="3.40.50.300">
    <property type="entry name" value="P-loop containing nucleotide triphosphate hydrolases"/>
    <property type="match status" value="1"/>
</dbReference>
<dbReference type="InterPro" id="IPR019021">
    <property type="entry name" value="Mms22"/>
</dbReference>
<feature type="compositionally biased region" description="Basic and acidic residues" evidence="1">
    <location>
        <begin position="213"/>
        <end position="222"/>
    </location>
</feature>
<feature type="region of interest" description="Disordered" evidence="1">
    <location>
        <begin position="473"/>
        <end position="516"/>
    </location>
</feature>
<dbReference type="Pfam" id="PF09462">
    <property type="entry name" value="Mus7"/>
    <property type="match status" value="1"/>
</dbReference>
<dbReference type="InterPro" id="IPR047088">
    <property type="entry name" value="ORC5_C"/>
</dbReference>
<organism evidence="5 6">
    <name type="scientific">Metarhizium rileyi (strain RCEF 4871)</name>
    <name type="common">Nomuraea rileyi</name>
    <dbReference type="NCBI Taxonomy" id="1649241"/>
    <lineage>
        <taxon>Eukaryota</taxon>
        <taxon>Fungi</taxon>
        <taxon>Dikarya</taxon>
        <taxon>Ascomycota</taxon>
        <taxon>Pezizomycotina</taxon>
        <taxon>Sordariomycetes</taxon>
        <taxon>Hypocreomycetidae</taxon>
        <taxon>Hypocreales</taxon>
        <taxon>Clavicipitaceae</taxon>
        <taxon>Metarhizium</taxon>
    </lineage>
</organism>
<protein>
    <submittedName>
        <fullName evidence="5">Uncharacterized protein</fullName>
    </submittedName>
</protein>
<dbReference type="PANTHER" id="PTHR28122">
    <property type="entry name" value="E3 UBIQUITIN-PROTEIN LIGASE SUBSTRATE RECEPTOR MMS22"/>
    <property type="match status" value="1"/>
</dbReference>
<feature type="compositionally biased region" description="Acidic residues" evidence="1">
    <location>
        <begin position="9"/>
        <end position="20"/>
    </location>
</feature>
<dbReference type="Pfam" id="PF14630">
    <property type="entry name" value="ORC5_C"/>
    <property type="match status" value="1"/>
</dbReference>
<feature type="compositionally biased region" description="Low complexity" evidence="1">
    <location>
        <begin position="255"/>
        <end position="270"/>
    </location>
</feature>
<accession>A0A5C6GHG4</accession>
<dbReference type="GO" id="GO:0005634">
    <property type="term" value="C:nucleus"/>
    <property type="evidence" value="ECO:0007669"/>
    <property type="project" value="InterPro"/>
</dbReference>
<evidence type="ECO:0000259" key="2">
    <source>
        <dbReference type="Pfam" id="PF13191"/>
    </source>
</evidence>
<feature type="region of interest" description="Disordered" evidence="1">
    <location>
        <begin position="594"/>
        <end position="616"/>
    </location>
</feature>
<feature type="domain" description="Orc1-like AAA ATPase" evidence="2">
    <location>
        <begin position="2196"/>
        <end position="2363"/>
    </location>
</feature>
<feature type="compositionally biased region" description="Acidic residues" evidence="1">
    <location>
        <begin position="232"/>
        <end position="241"/>
    </location>
</feature>
<proteinExistence type="predicted"/>
<gene>
    <name evidence="5" type="ORF">ED733_006854</name>
</gene>